<dbReference type="InterPro" id="IPR001163">
    <property type="entry name" value="Sm_dom_euk/arc"/>
</dbReference>
<dbReference type="InterPro" id="IPR039267">
    <property type="entry name" value="Lsm11"/>
</dbReference>
<comment type="caution">
    <text evidence="2">The sequence shown here is derived from an EMBL/GenBank/DDBJ whole genome shotgun (WGS) entry which is preliminary data.</text>
</comment>
<accession>A0AAV9IJX7</accession>
<gene>
    <name evidence="2" type="ORF">GAYE_SCF43G5660</name>
</gene>
<dbReference type="GO" id="GO:0005683">
    <property type="term" value="C:U7 snRNP"/>
    <property type="evidence" value="ECO:0007669"/>
    <property type="project" value="TreeGrafter"/>
</dbReference>
<keyword evidence="3" id="KW-1185">Reference proteome</keyword>
<dbReference type="CDD" id="cd00600">
    <property type="entry name" value="Sm_like"/>
    <property type="match status" value="1"/>
</dbReference>
<organism evidence="2 3">
    <name type="scientific">Galdieria yellowstonensis</name>
    <dbReference type="NCBI Taxonomy" id="3028027"/>
    <lineage>
        <taxon>Eukaryota</taxon>
        <taxon>Rhodophyta</taxon>
        <taxon>Bangiophyceae</taxon>
        <taxon>Galdieriales</taxon>
        <taxon>Galdieriaceae</taxon>
        <taxon>Galdieria</taxon>
    </lineage>
</organism>
<dbReference type="GO" id="GO:0071209">
    <property type="term" value="F:U7 snRNA binding"/>
    <property type="evidence" value="ECO:0007669"/>
    <property type="project" value="InterPro"/>
</dbReference>
<dbReference type="Proteomes" id="UP001300502">
    <property type="component" value="Unassembled WGS sequence"/>
</dbReference>
<dbReference type="InterPro" id="IPR010920">
    <property type="entry name" value="LSM_dom_sf"/>
</dbReference>
<dbReference type="PANTHER" id="PTHR21415">
    <property type="entry name" value="U7 SNRNA-ASSOCIATED SM-LIKE PROTEIN LSM11"/>
    <property type="match status" value="1"/>
</dbReference>
<evidence type="ECO:0000313" key="3">
    <source>
        <dbReference type="Proteomes" id="UP001300502"/>
    </source>
</evidence>
<dbReference type="EMBL" id="JANCYU010000055">
    <property type="protein sequence ID" value="KAK4527733.1"/>
    <property type="molecule type" value="Genomic_DNA"/>
</dbReference>
<protein>
    <recommendedName>
        <fullName evidence="1">Sm domain-containing protein</fullName>
    </recommendedName>
</protein>
<sequence length="180" mass="20569">MSSFHSQKCDLTSIDFDPFVALEHGAYGTLWLDKVTPFDHLGQVKSILENPLCPLVRESRNKPESQPRKRAHSQAGFFETLKATLKAPLHALSRKQFVRVLLRDTHYLCGVAVGRLHAVDCHWNLLLFDVRFEWKQSNNDTEGSETYLKNCPSFQTYDSLLIRGENVVSVSFRSRSNSTE</sequence>
<dbReference type="SMART" id="SM00651">
    <property type="entry name" value="Sm"/>
    <property type="match status" value="1"/>
</dbReference>
<dbReference type="SUPFAM" id="SSF50182">
    <property type="entry name" value="Sm-like ribonucleoproteins"/>
    <property type="match status" value="1"/>
</dbReference>
<dbReference type="PANTHER" id="PTHR21415:SF1">
    <property type="entry name" value="U7 SNRNA-ASSOCIATED SM-LIKE PROTEIN LSM11"/>
    <property type="match status" value="1"/>
</dbReference>
<dbReference type="Gene3D" id="2.30.30.100">
    <property type="match status" value="1"/>
</dbReference>
<feature type="domain" description="Sm" evidence="1">
    <location>
        <begin position="88"/>
        <end position="172"/>
    </location>
</feature>
<dbReference type="GO" id="GO:0006398">
    <property type="term" value="P:mRNA 3'-end processing by stem-loop binding and cleavage"/>
    <property type="evidence" value="ECO:0007669"/>
    <property type="project" value="TreeGrafter"/>
</dbReference>
<name>A0AAV9IJX7_9RHOD</name>
<dbReference type="AlphaFoldDB" id="A0AAV9IJX7"/>
<proteinExistence type="predicted"/>
<dbReference type="Pfam" id="PF01423">
    <property type="entry name" value="LSM"/>
    <property type="match status" value="1"/>
</dbReference>
<evidence type="ECO:0000313" key="2">
    <source>
        <dbReference type="EMBL" id="KAK4527733.1"/>
    </source>
</evidence>
<reference evidence="2 3" key="1">
    <citation type="submission" date="2022-07" db="EMBL/GenBank/DDBJ databases">
        <title>Genome-wide signatures of adaptation to extreme environments.</title>
        <authorList>
            <person name="Cho C.H."/>
            <person name="Yoon H.S."/>
        </authorList>
    </citation>
    <scope>NUCLEOTIDE SEQUENCE [LARGE SCALE GENOMIC DNA]</scope>
    <source>
        <strain evidence="2 3">108.79 E11</strain>
    </source>
</reference>
<evidence type="ECO:0000259" key="1">
    <source>
        <dbReference type="SMART" id="SM00651"/>
    </source>
</evidence>